<feature type="transmembrane region" description="Helical" evidence="8">
    <location>
        <begin position="205"/>
        <end position="230"/>
    </location>
</feature>
<feature type="domain" description="NADH:quinone oxidoreductase/Mrp antiporter transmembrane" evidence="9">
    <location>
        <begin position="128"/>
        <end position="420"/>
    </location>
</feature>
<keyword evidence="6 8" id="KW-0472">Membrane</keyword>
<dbReference type="Proteomes" id="UP000185924">
    <property type="component" value="Unassembled WGS sequence"/>
</dbReference>
<evidence type="ECO:0000256" key="7">
    <source>
        <dbReference type="RuleBase" id="RU000320"/>
    </source>
</evidence>
<feature type="transmembrane region" description="Helical" evidence="8">
    <location>
        <begin position="242"/>
        <end position="266"/>
    </location>
</feature>
<dbReference type="RefSeq" id="WP_007661049.1">
    <property type="nucleotide sequence ID" value="NZ_FTNM01000002.1"/>
</dbReference>
<name>A0A1N6WQQ2_9BACT</name>
<dbReference type="InterPro" id="IPR003918">
    <property type="entry name" value="NADH_UbQ_OxRdtase"/>
</dbReference>
<evidence type="ECO:0000313" key="11">
    <source>
        <dbReference type="Proteomes" id="UP000185924"/>
    </source>
</evidence>
<feature type="transmembrane region" description="Helical" evidence="8">
    <location>
        <begin position="133"/>
        <end position="152"/>
    </location>
</feature>
<reference evidence="11" key="1">
    <citation type="submission" date="2017-01" db="EMBL/GenBank/DDBJ databases">
        <authorList>
            <person name="Varghese N."/>
            <person name="Submissions S."/>
        </authorList>
    </citation>
    <scope>NUCLEOTIDE SEQUENCE [LARGE SCALE GENOMIC DNA]</scope>
    <source>
        <strain evidence="11">DM9</strain>
    </source>
</reference>
<dbReference type="OrthoDB" id="9807568at2"/>
<dbReference type="PANTHER" id="PTHR42703">
    <property type="entry name" value="NADH DEHYDROGENASE"/>
    <property type="match status" value="1"/>
</dbReference>
<dbReference type="GO" id="GO:0005886">
    <property type="term" value="C:plasma membrane"/>
    <property type="evidence" value="ECO:0007669"/>
    <property type="project" value="UniProtKB-SubCell"/>
</dbReference>
<keyword evidence="3" id="KW-1003">Cell membrane</keyword>
<dbReference type="PRINTS" id="PR01437">
    <property type="entry name" value="NUOXDRDTASE4"/>
</dbReference>
<keyword evidence="4 7" id="KW-0812">Transmembrane</keyword>
<proteinExistence type="inferred from homology"/>
<organism evidence="10 11">
    <name type="scientific">Pontibacter lucknowensis</name>
    <dbReference type="NCBI Taxonomy" id="1077936"/>
    <lineage>
        <taxon>Bacteria</taxon>
        <taxon>Pseudomonadati</taxon>
        <taxon>Bacteroidota</taxon>
        <taxon>Cytophagia</taxon>
        <taxon>Cytophagales</taxon>
        <taxon>Hymenobacteraceae</taxon>
        <taxon>Pontibacter</taxon>
    </lineage>
</organism>
<gene>
    <name evidence="10" type="ORF">SAMN05421545_1703</name>
</gene>
<dbReference type="InterPro" id="IPR050586">
    <property type="entry name" value="CPA3_Na-H_Antiporter_D"/>
</dbReference>
<comment type="similarity">
    <text evidence="2">Belongs to the CPA3 antiporters (TC 2.A.63) subunit D family.</text>
</comment>
<dbReference type="GO" id="GO:0008137">
    <property type="term" value="F:NADH dehydrogenase (ubiquinone) activity"/>
    <property type="evidence" value="ECO:0007669"/>
    <property type="project" value="InterPro"/>
</dbReference>
<feature type="transmembrane region" description="Helical" evidence="8">
    <location>
        <begin position="6"/>
        <end position="24"/>
    </location>
</feature>
<feature type="transmembrane region" description="Helical" evidence="8">
    <location>
        <begin position="370"/>
        <end position="392"/>
    </location>
</feature>
<evidence type="ECO:0000313" key="10">
    <source>
        <dbReference type="EMBL" id="SIQ92424.1"/>
    </source>
</evidence>
<evidence type="ECO:0000256" key="3">
    <source>
        <dbReference type="ARBA" id="ARBA00022475"/>
    </source>
</evidence>
<sequence>MNHLLIMLPLLIPLFGAILSLFSWRYVRAQQVIGILAQACMLIASFLLLFDVNDNGIRTTQVGSWPAPFGISLVADLFSSMMVITSSIIGMAIYLFSIKGLDKARQTFGYYPVLLILQMGVSGACLTGDLFNLFVWFEVLLICCFVLIALGGTKPQLEGAIKYVTINFLASGFLLTGIGVVYGILGSLNLAELAVLVRTPVSHPALITMAGMFFLIAFGIKAAIFPLFFWLPASYHTPPIAISAFIAGMLTKVGMYALIRLFTLVFVTDQELTIPLFTVLAGFTMVIGVFGAASQNDFRKILSFHIVSQIGYMLMGLALFTPLAIAGSVYFIIHNILVKTNLFLISGVVAHNRGTFALKKLGGVYLQHPFLSVLFFISAFSLAGIPPFSGFWGKFMLAKAGFEIDSFVIVLVSLAVSLITIFSMTKIWNEVFWKNKPETDPLDDVVTAREKKDNRLLHLPVLFLVLFILFIGVYAEPVVSMAQLAAEQLLNSELYINAVLKK</sequence>
<dbReference type="InterPro" id="IPR001750">
    <property type="entry name" value="ND/Mrp_TM"/>
</dbReference>
<feature type="transmembrane region" description="Helical" evidence="8">
    <location>
        <begin position="108"/>
        <end position="127"/>
    </location>
</feature>
<dbReference type="Pfam" id="PF00361">
    <property type="entry name" value="Proton_antipo_M"/>
    <property type="match status" value="1"/>
</dbReference>
<feature type="transmembrane region" description="Helical" evidence="8">
    <location>
        <begin position="31"/>
        <end position="50"/>
    </location>
</feature>
<feature type="transmembrane region" description="Helical" evidence="8">
    <location>
        <begin position="272"/>
        <end position="292"/>
    </location>
</feature>
<evidence type="ECO:0000256" key="6">
    <source>
        <dbReference type="ARBA" id="ARBA00023136"/>
    </source>
</evidence>
<dbReference type="EMBL" id="FTNM01000002">
    <property type="protein sequence ID" value="SIQ92424.1"/>
    <property type="molecule type" value="Genomic_DNA"/>
</dbReference>
<dbReference type="PANTHER" id="PTHR42703:SF1">
    <property type="entry name" value="NA(+)_H(+) ANTIPORTER SUBUNIT D1"/>
    <property type="match status" value="1"/>
</dbReference>
<keyword evidence="5 8" id="KW-1133">Transmembrane helix</keyword>
<dbReference type="GO" id="GO:0042773">
    <property type="term" value="P:ATP synthesis coupled electron transport"/>
    <property type="evidence" value="ECO:0007669"/>
    <property type="project" value="InterPro"/>
</dbReference>
<feature type="transmembrane region" description="Helical" evidence="8">
    <location>
        <begin position="331"/>
        <end position="350"/>
    </location>
</feature>
<evidence type="ECO:0000259" key="9">
    <source>
        <dbReference type="Pfam" id="PF00361"/>
    </source>
</evidence>
<comment type="subcellular location">
    <subcellularLocation>
        <location evidence="1">Cell membrane</location>
        <topology evidence="1">Multi-pass membrane protein</topology>
    </subcellularLocation>
    <subcellularLocation>
        <location evidence="7">Membrane</location>
        <topology evidence="7">Multi-pass membrane protein</topology>
    </subcellularLocation>
</comment>
<accession>A0A1N6WQQ2</accession>
<evidence type="ECO:0000256" key="5">
    <source>
        <dbReference type="ARBA" id="ARBA00022989"/>
    </source>
</evidence>
<feature type="transmembrane region" description="Helical" evidence="8">
    <location>
        <begin position="456"/>
        <end position="475"/>
    </location>
</feature>
<evidence type="ECO:0000256" key="4">
    <source>
        <dbReference type="ARBA" id="ARBA00022692"/>
    </source>
</evidence>
<feature type="transmembrane region" description="Helical" evidence="8">
    <location>
        <begin position="404"/>
        <end position="424"/>
    </location>
</feature>
<protein>
    <submittedName>
        <fullName evidence="10">Multisubunit sodium/proton antiporter, MrpD subunit</fullName>
    </submittedName>
</protein>
<keyword evidence="11" id="KW-1185">Reference proteome</keyword>
<feature type="transmembrane region" description="Helical" evidence="8">
    <location>
        <begin position="164"/>
        <end position="185"/>
    </location>
</feature>
<evidence type="ECO:0000256" key="1">
    <source>
        <dbReference type="ARBA" id="ARBA00004651"/>
    </source>
</evidence>
<evidence type="ECO:0000256" key="8">
    <source>
        <dbReference type="SAM" id="Phobius"/>
    </source>
</evidence>
<evidence type="ECO:0000256" key="2">
    <source>
        <dbReference type="ARBA" id="ARBA00005346"/>
    </source>
</evidence>
<dbReference type="AlphaFoldDB" id="A0A1N6WQQ2"/>
<dbReference type="STRING" id="1077936.SAMN05421545_1703"/>
<feature type="transmembrane region" description="Helical" evidence="8">
    <location>
        <begin position="304"/>
        <end position="325"/>
    </location>
</feature>
<feature type="transmembrane region" description="Helical" evidence="8">
    <location>
        <begin position="70"/>
        <end position="96"/>
    </location>
</feature>